<sequence>MNDDAPRIHLGSLLRAPGDVSTSGEVTELHYEQAGRPQVLRFAEPAPYEIDVNSLEGNEFWLQGYFEPVLEQECSRCLRPVTVPLELKLGTLMQYRPAVPESFLEEADTGEELLVFGNPDLNLSHYLAEVTLLSSPLSVLHDPNCKGLCQVCGHDLNDGPCEHSAAVPIEDETSLHLGVQEGSQHARQNPFAALGGLNLPED</sequence>
<comment type="caution">
    <text evidence="1">The sequence shown here is derived from an EMBL/GenBank/DDBJ whole genome shotgun (WGS) entry which is preliminary data.</text>
</comment>
<evidence type="ECO:0000313" key="1">
    <source>
        <dbReference type="EMBL" id="GGJ84342.1"/>
    </source>
</evidence>
<reference evidence="1" key="2">
    <citation type="submission" date="2020-09" db="EMBL/GenBank/DDBJ databases">
        <authorList>
            <person name="Sun Q."/>
            <person name="Ohkuma M."/>
        </authorList>
    </citation>
    <scope>NUCLEOTIDE SEQUENCE</scope>
    <source>
        <strain evidence="1">JCM 14371</strain>
    </source>
</reference>
<dbReference type="Pfam" id="PF02620">
    <property type="entry name" value="YceD"/>
    <property type="match status" value="1"/>
</dbReference>
<protein>
    <recommendedName>
        <fullName evidence="3">DUF177 domain-containing protein</fullName>
    </recommendedName>
</protein>
<evidence type="ECO:0008006" key="3">
    <source>
        <dbReference type="Google" id="ProtNLM"/>
    </source>
</evidence>
<dbReference type="InterPro" id="IPR003772">
    <property type="entry name" value="YceD"/>
</dbReference>
<dbReference type="RefSeq" id="WP_188964136.1">
    <property type="nucleotide sequence ID" value="NZ_BMOE01000012.1"/>
</dbReference>
<dbReference type="EMBL" id="BMOE01000012">
    <property type="protein sequence ID" value="GGJ84342.1"/>
    <property type="molecule type" value="Genomic_DNA"/>
</dbReference>
<organism evidence="1 2">
    <name type="scientific">Deinococcus aquiradiocola</name>
    <dbReference type="NCBI Taxonomy" id="393059"/>
    <lineage>
        <taxon>Bacteria</taxon>
        <taxon>Thermotogati</taxon>
        <taxon>Deinococcota</taxon>
        <taxon>Deinococci</taxon>
        <taxon>Deinococcales</taxon>
        <taxon>Deinococcaceae</taxon>
        <taxon>Deinococcus</taxon>
    </lineage>
</organism>
<gene>
    <name evidence="1" type="ORF">GCM10008939_30310</name>
</gene>
<dbReference type="AlphaFoldDB" id="A0A917PML1"/>
<evidence type="ECO:0000313" key="2">
    <source>
        <dbReference type="Proteomes" id="UP000635726"/>
    </source>
</evidence>
<name>A0A917PML1_9DEIO</name>
<keyword evidence="2" id="KW-1185">Reference proteome</keyword>
<accession>A0A917PML1</accession>
<reference evidence="1" key="1">
    <citation type="journal article" date="2014" name="Int. J. Syst. Evol. Microbiol.">
        <title>Complete genome sequence of Corynebacterium casei LMG S-19264T (=DSM 44701T), isolated from a smear-ripened cheese.</title>
        <authorList>
            <consortium name="US DOE Joint Genome Institute (JGI-PGF)"/>
            <person name="Walter F."/>
            <person name="Albersmeier A."/>
            <person name="Kalinowski J."/>
            <person name="Ruckert C."/>
        </authorList>
    </citation>
    <scope>NUCLEOTIDE SEQUENCE</scope>
    <source>
        <strain evidence="1">JCM 14371</strain>
    </source>
</reference>
<proteinExistence type="predicted"/>
<dbReference type="Proteomes" id="UP000635726">
    <property type="component" value="Unassembled WGS sequence"/>
</dbReference>